<protein>
    <submittedName>
        <fullName evidence="2">Helix-turn-helix transcriptional regulator</fullName>
    </submittedName>
</protein>
<name>A0A7G9G718_9FIRM</name>
<dbReference type="KEGG" id="qdo:H9Q78_05560"/>
<dbReference type="Proteomes" id="UP000515823">
    <property type="component" value="Chromosome"/>
</dbReference>
<dbReference type="SUPFAM" id="SSF47413">
    <property type="entry name" value="lambda repressor-like DNA-binding domains"/>
    <property type="match status" value="1"/>
</dbReference>
<dbReference type="CDD" id="cd00093">
    <property type="entry name" value="HTH_XRE"/>
    <property type="match status" value="1"/>
</dbReference>
<evidence type="ECO:0000259" key="1">
    <source>
        <dbReference type="PROSITE" id="PS50943"/>
    </source>
</evidence>
<dbReference type="Gene3D" id="1.10.260.40">
    <property type="entry name" value="lambda repressor-like DNA-binding domains"/>
    <property type="match status" value="1"/>
</dbReference>
<evidence type="ECO:0000313" key="3">
    <source>
        <dbReference type="Proteomes" id="UP000515823"/>
    </source>
</evidence>
<reference evidence="2 3" key="1">
    <citation type="submission" date="2020-08" db="EMBL/GenBank/DDBJ databases">
        <authorList>
            <person name="Liu C."/>
            <person name="Sun Q."/>
        </authorList>
    </citation>
    <scope>NUCLEOTIDE SEQUENCE [LARGE SCALE GENOMIC DNA]</scope>
    <source>
        <strain evidence="2 3">NSJ-38</strain>
    </source>
</reference>
<organism evidence="2 3">
    <name type="scientific">Qiania dongpingensis</name>
    <dbReference type="NCBI Taxonomy" id="2763669"/>
    <lineage>
        <taxon>Bacteria</taxon>
        <taxon>Bacillati</taxon>
        <taxon>Bacillota</taxon>
        <taxon>Clostridia</taxon>
        <taxon>Lachnospirales</taxon>
        <taxon>Lachnospiraceae</taxon>
        <taxon>Qiania</taxon>
    </lineage>
</organism>
<dbReference type="InterPro" id="IPR010982">
    <property type="entry name" value="Lambda_DNA-bd_dom_sf"/>
</dbReference>
<evidence type="ECO:0000313" key="2">
    <source>
        <dbReference type="EMBL" id="QNM06600.1"/>
    </source>
</evidence>
<dbReference type="PROSITE" id="PS50943">
    <property type="entry name" value="HTH_CROC1"/>
    <property type="match status" value="1"/>
</dbReference>
<keyword evidence="3" id="KW-1185">Reference proteome</keyword>
<proteinExistence type="predicted"/>
<gene>
    <name evidence="2" type="ORF">H9Q78_05560</name>
</gene>
<accession>A0A7G9G718</accession>
<dbReference type="InterPro" id="IPR001387">
    <property type="entry name" value="Cro/C1-type_HTH"/>
</dbReference>
<sequence length="81" mass="8869">MKGGFIVRSVTAENIKAIIKRKCYAQGAIGKKAGYNDKVFSNMLNGRRLITDIDVIKIANALEVEPNELYGISSGKSLPRN</sequence>
<dbReference type="GO" id="GO:0003677">
    <property type="term" value="F:DNA binding"/>
    <property type="evidence" value="ECO:0007669"/>
    <property type="project" value="InterPro"/>
</dbReference>
<dbReference type="EMBL" id="CP060634">
    <property type="protein sequence ID" value="QNM06600.1"/>
    <property type="molecule type" value="Genomic_DNA"/>
</dbReference>
<dbReference type="AlphaFoldDB" id="A0A7G9G718"/>
<feature type="domain" description="HTH cro/C1-type" evidence="1">
    <location>
        <begin position="15"/>
        <end position="69"/>
    </location>
</feature>